<dbReference type="Gene3D" id="3.40.50.2300">
    <property type="match status" value="2"/>
</dbReference>
<keyword evidence="2 5" id="KW-0238">DNA-binding</keyword>
<dbReference type="EMBL" id="LT630287">
    <property type="protein sequence ID" value="SFV39500.1"/>
    <property type="molecule type" value="Genomic_DNA"/>
</dbReference>
<dbReference type="EMBL" id="DYXG01000093">
    <property type="protein sequence ID" value="HJE97847.1"/>
    <property type="molecule type" value="Genomic_DNA"/>
</dbReference>
<accession>A0A0R2KCT3</accession>
<dbReference type="CDD" id="cd01392">
    <property type="entry name" value="HTH_LacI"/>
    <property type="match status" value="1"/>
</dbReference>
<keyword evidence="3" id="KW-0804">Transcription</keyword>
<reference evidence="5" key="5">
    <citation type="submission" date="2021-09" db="EMBL/GenBank/DDBJ databases">
        <authorList>
            <person name="Gilroy R."/>
        </authorList>
    </citation>
    <scope>NUCLEOTIDE SEQUENCE</scope>
    <source>
        <strain evidence="5">CHK174-6876</strain>
    </source>
</reference>
<dbReference type="PANTHER" id="PTHR30146:SF105">
    <property type="entry name" value="CATABOLITE CONTROL PROTEIN B"/>
    <property type="match status" value="1"/>
</dbReference>
<reference evidence="5" key="4">
    <citation type="journal article" date="2021" name="PeerJ">
        <title>Extensive microbial diversity within the chicken gut microbiome revealed by metagenomics and culture.</title>
        <authorList>
            <person name="Gilroy R."/>
            <person name="Ravi A."/>
            <person name="Getino M."/>
            <person name="Pursley I."/>
            <person name="Horton D.L."/>
            <person name="Alikhan N.F."/>
            <person name="Baker D."/>
            <person name="Gharbi K."/>
            <person name="Hall N."/>
            <person name="Watson M."/>
            <person name="Adriaenssens E.M."/>
            <person name="Foster-Nyarko E."/>
            <person name="Jarju S."/>
            <person name="Secka A."/>
            <person name="Antonio M."/>
            <person name="Oren A."/>
            <person name="Chaudhuri R.R."/>
            <person name="La Ragione R."/>
            <person name="Hildebrand F."/>
            <person name="Pallen M.J."/>
        </authorList>
    </citation>
    <scope>NUCLEOTIDE SEQUENCE</scope>
    <source>
        <strain evidence="5">CHK174-6876</strain>
    </source>
</reference>
<feature type="domain" description="HTH lacI-type" evidence="4">
    <location>
        <begin position="2"/>
        <end position="56"/>
    </location>
</feature>
<evidence type="ECO:0000313" key="6">
    <source>
        <dbReference type="EMBL" id="KRN87289.1"/>
    </source>
</evidence>
<dbReference type="Proteomes" id="UP000190935">
    <property type="component" value="Chromosome I"/>
</dbReference>
<dbReference type="CDD" id="cd06286">
    <property type="entry name" value="PBP1_CcpB-like"/>
    <property type="match status" value="1"/>
</dbReference>
<name>A0A0R2KCT3_9LACO</name>
<dbReference type="Proteomes" id="UP000707535">
    <property type="component" value="Unassembled WGS sequence"/>
</dbReference>
<sequence>MTNIRDIAKKAGYSVATVSRYLNRNGYVSHVAGAKIKKVITELDYVPNSIARDLSTGQTSTIGVVVPHMRHPYFTQIVTGIMEAAFAEQFNITILQSNYDAQLEVKYLEQLHQKTYDGLIFTSHGITLEQMAKYQKYGPIVCCEDPGPVELPAAYTTREATYLQAFELIKQKNFKRLGFMLSRPYSLSATSKLTLNCYQQVYGKFPDKSLVITGITTYQDAYQGTLKYLGLTTPPDFIFANGDDIAAGVRQCYLDHKQEPPPLMGQENQLASQLMNISTIDHHFKQVGKLAFKLFQNQEIKKIPVSSELIIR</sequence>
<keyword evidence="1" id="KW-0805">Transcription regulation</keyword>
<dbReference type="SUPFAM" id="SSF53822">
    <property type="entry name" value="Periplasmic binding protein-like I"/>
    <property type="match status" value="1"/>
</dbReference>
<dbReference type="GeneID" id="95348187"/>
<dbReference type="SUPFAM" id="SSF47413">
    <property type="entry name" value="lambda repressor-like DNA-binding domains"/>
    <property type="match status" value="1"/>
</dbReference>
<dbReference type="Proteomes" id="UP000051491">
    <property type="component" value="Unassembled WGS sequence"/>
</dbReference>
<dbReference type="PANTHER" id="PTHR30146">
    <property type="entry name" value="LACI-RELATED TRANSCRIPTIONAL REPRESSOR"/>
    <property type="match status" value="1"/>
</dbReference>
<evidence type="ECO:0000313" key="7">
    <source>
        <dbReference type="EMBL" id="SFV39500.1"/>
    </source>
</evidence>
<organism evidence="6 8">
    <name type="scientific">Ligilactobacillus acidipiscis</name>
    <dbReference type="NCBI Taxonomy" id="89059"/>
    <lineage>
        <taxon>Bacteria</taxon>
        <taxon>Bacillati</taxon>
        <taxon>Bacillota</taxon>
        <taxon>Bacilli</taxon>
        <taxon>Lactobacillales</taxon>
        <taxon>Lactobacillaceae</taxon>
        <taxon>Ligilactobacillus</taxon>
    </lineage>
</organism>
<evidence type="ECO:0000313" key="9">
    <source>
        <dbReference type="Proteomes" id="UP000190935"/>
    </source>
</evidence>
<dbReference type="SMART" id="SM00354">
    <property type="entry name" value="HTH_LACI"/>
    <property type="match status" value="1"/>
</dbReference>
<evidence type="ECO:0000256" key="1">
    <source>
        <dbReference type="ARBA" id="ARBA00023015"/>
    </source>
</evidence>
<gene>
    <name evidence="6" type="ORF">IV43_GL001590</name>
    <name evidence="5" type="ORF">K8V00_09520</name>
    <name evidence="7" type="ORF">LAC1533_0080</name>
</gene>
<dbReference type="STRING" id="89059.LAC1533_0080"/>
<reference evidence="6 8" key="1">
    <citation type="journal article" date="2015" name="Genome Announc.">
        <title>Expanding the biotechnology potential of lactobacilli through comparative genomics of 213 strains and associated genera.</title>
        <authorList>
            <person name="Sun Z."/>
            <person name="Harris H.M."/>
            <person name="McCann A."/>
            <person name="Guo C."/>
            <person name="Argimon S."/>
            <person name="Zhang W."/>
            <person name="Yang X."/>
            <person name="Jeffery I.B."/>
            <person name="Cooney J.C."/>
            <person name="Kagawa T.F."/>
            <person name="Liu W."/>
            <person name="Song Y."/>
            <person name="Salvetti E."/>
            <person name="Wrobel A."/>
            <person name="Rasinkangas P."/>
            <person name="Parkhill J."/>
            <person name="Rea M.C."/>
            <person name="O'Sullivan O."/>
            <person name="Ritari J."/>
            <person name="Douillard F.P."/>
            <person name="Paul Ross R."/>
            <person name="Yang R."/>
            <person name="Briner A.E."/>
            <person name="Felis G.E."/>
            <person name="de Vos W.M."/>
            <person name="Barrangou R."/>
            <person name="Klaenhammer T.R."/>
            <person name="Caufield P.W."/>
            <person name="Cui Y."/>
            <person name="Zhang H."/>
            <person name="O'Toole P.W."/>
        </authorList>
    </citation>
    <scope>NUCLEOTIDE SEQUENCE [LARGE SCALE GENOMIC DNA]</scope>
    <source>
        <strain evidence="6 8">DSM 15353</strain>
    </source>
</reference>
<dbReference type="Pfam" id="PF00356">
    <property type="entry name" value="LacI"/>
    <property type="match status" value="1"/>
</dbReference>
<evidence type="ECO:0000313" key="5">
    <source>
        <dbReference type="EMBL" id="HJE97847.1"/>
    </source>
</evidence>
<dbReference type="InterPro" id="IPR010982">
    <property type="entry name" value="Lambda_DNA-bd_dom_sf"/>
</dbReference>
<dbReference type="InterPro" id="IPR000843">
    <property type="entry name" value="HTH_LacI"/>
</dbReference>
<reference evidence="7" key="3">
    <citation type="submission" date="2016-11" db="EMBL/GenBank/DDBJ databases">
        <authorList>
            <person name="Jaros S."/>
            <person name="Januszkiewicz K."/>
            <person name="Wedrychowicz H."/>
        </authorList>
    </citation>
    <scope>NUCLEOTIDE SEQUENCE [LARGE SCALE GENOMIC DNA]</scope>
    <source>
        <strain evidence="7">ACA-DC 1533</strain>
    </source>
</reference>
<protein>
    <submittedName>
        <fullName evidence="7">Bacillus subtilis catabolite repression transcription factor CcpB</fullName>
    </submittedName>
    <submittedName>
        <fullName evidence="5 6">Transcriptional regulator</fullName>
    </submittedName>
</protein>
<dbReference type="KEGG" id="laca:LAC1533_0080"/>
<dbReference type="Pfam" id="PF00532">
    <property type="entry name" value="Peripla_BP_1"/>
    <property type="match status" value="1"/>
</dbReference>
<dbReference type="RefSeq" id="WP_010495501.1">
    <property type="nucleotide sequence ID" value="NZ_JQBK01000005.1"/>
</dbReference>
<evidence type="ECO:0000256" key="2">
    <source>
        <dbReference type="ARBA" id="ARBA00023125"/>
    </source>
</evidence>
<evidence type="ECO:0000313" key="8">
    <source>
        <dbReference type="Proteomes" id="UP000051491"/>
    </source>
</evidence>
<dbReference type="EMBL" id="JQBK01000005">
    <property type="protein sequence ID" value="KRN87289.1"/>
    <property type="molecule type" value="Genomic_DNA"/>
</dbReference>
<evidence type="ECO:0000259" key="4">
    <source>
        <dbReference type="PROSITE" id="PS50932"/>
    </source>
</evidence>
<dbReference type="InterPro" id="IPR028082">
    <property type="entry name" value="Peripla_BP_I"/>
</dbReference>
<reference evidence="9" key="2">
    <citation type="submission" date="2016-11" db="EMBL/GenBank/DDBJ databases">
        <authorList>
            <person name="Papadimitriou K."/>
        </authorList>
    </citation>
    <scope>NUCLEOTIDE SEQUENCE [LARGE SCALE GENOMIC DNA]</scope>
    <source>
        <strain evidence="9">ACA-DC 1533</strain>
    </source>
</reference>
<proteinExistence type="predicted"/>
<dbReference type="GO" id="GO:0000976">
    <property type="term" value="F:transcription cis-regulatory region binding"/>
    <property type="evidence" value="ECO:0007669"/>
    <property type="project" value="TreeGrafter"/>
</dbReference>
<dbReference type="GO" id="GO:0003700">
    <property type="term" value="F:DNA-binding transcription factor activity"/>
    <property type="evidence" value="ECO:0007669"/>
    <property type="project" value="TreeGrafter"/>
</dbReference>
<dbReference type="PATRIC" id="fig|89059.3.peg.1698"/>
<evidence type="ECO:0000256" key="3">
    <source>
        <dbReference type="ARBA" id="ARBA00023163"/>
    </source>
</evidence>
<dbReference type="OrthoDB" id="9798934at2"/>
<dbReference type="InterPro" id="IPR001761">
    <property type="entry name" value="Peripla_BP/Lac1_sug-bd_dom"/>
</dbReference>
<dbReference type="AlphaFoldDB" id="A0A0R2KCT3"/>
<dbReference type="PROSITE" id="PS50932">
    <property type="entry name" value="HTH_LACI_2"/>
    <property type="match status" value="1"/>
</dbReference>
<dbReference type="Gene3D" id="1.10.260.40">
    <property type="entry name" value="lambda repressor-like DNA-binding domains"/>
    <property type="match status" value="1"/>
</dbReference>